<keyword evidence="4" id="KW-1185">Reference proteome</keyword>
<reference evidence="3 4" key="1">
    <citation type="journal article" date="2020" name="Microorganisms">
        <title>Osmotic Adaptation and Compatible Solute Biosynthesis of Phototrophic Bacteria as Revealed from Genome Analyses.</title>
        <authorList>
            <person name="Imhoff J.F."/>
            <person name="Rahn T."/>
            <person name="Kunzel S."/>
            <person name="Keller A."/>
            <person name="Neulinger S.C."/>
        </authorList>
    </citation>
    <scope>NUCLEOTIDE SEQUENCE [LARGE SCALE GENOMIC DNA]</scope>
    <source>
        <strain evidence="3 4">DSM 9895</strain>
    </source>
</reference>
<keyword evidence="2" id="KW-1133">Transmembrane helix</keyword>
<evidence type="ECO:0008006" key="5">
    <source>
        <dbReference type="Google" id="ProtNLM"/>
    </source>
</evidence>
<organism evidence="3 4">
    <name type="scientific">Rhodovibrio sodomensis</name>
    <dbReference type="NCBI Taxonomy" id="1088"/>
    <lineage>
        <taxon>Bacteria</taxon>
        <taxon>Pseudomonadati</taxon>
        <taxon>Pseudomonadota</taxon>
        <taxon>Alphaproteobacteria</taxon>
        <taxon>Rhodospirillales</taxon>
        <taxon>Rhodovibrionaceae</taxon>
        <taxon>Rhodovibrio</taxon>
    </lineage>
</organism>
<keyword evidence="2" id="KW-0472">Membrane</keyword>
<dbReference type="EMBL" id="NRRL01000033">
    <property type="protein sequence ID" value="MBK1668905.1"/>
    <property type="molecule type" value="Genomic_DNA"/>
</dbReference>
<sequence>MPRSPTLTLPRDLTIARVPPSPLKGGGRSHRPQSTKGPPTMLAARIICALSALVCLLVGVWSLLDPGGVAGMVGYVFAGPVGQIEFVTIYGGFYTGLGFFLALAAIRSDWLVAGLAMSTLSAGGAFVARLAGMLAVGAAPGLTLNLLISEAIWAGASALGWYLAARRG</sequence>
<name>A0ABS1DEM7_9PROT</name>
<feature type="transmembrane region" description="Helical" evidence="2">
    <location>
        <begin position="142"/>
        <end position="164"/>
    </location>
</feature>
<dbReference type="Proteomes" id="UP001296873">
    <property type="component" value="Unassembled WGS sequence"/>
</dbReference>
<feature type="region of interest" description="Disordered" evidence="1">
    <location>
        <begin position="17"/>
        <end position="38"/>
    </location>
</feature>
<evidence type="ECO:0000256" key="1">
    <source>
        <dbReference type="SAM" id="MobiDB-lite"/>
    </source>
</evidence>
<feature type="transmembrane region" description="Helical" evidence="2">
    <location>
        <begin position="84"/>
        <end position="103"/>
    </location>
</feature>
<proteinExistence type="predicted"/>
<gene>
    <name evidence="3" type="ORF">CKO28_12775</name>
</gene>
<evidence type="ECO:0000313" key="3">
    <source>
        <dbReference type="EMBL" id="MBK1668905.1"/>
    </source>
</evidence>
<evidence type="ECO:0000256" key="2">
    <source>
        <dbReference type="SAM" id="Phobius"/>
    </source>
</evidence>
<protein>
    <recommendedName>
        <fullName evidence="5">DUF4345 domain-containing protein</fullName>
    </recommendedName>
</protein>
<keyword evidence="2" id="KW-0812">Transmembrane</keyword>
<feature type="transmembrane region" description="Helical" evidence="2">
    <location>
        <begin position="110"/>
        <end position="136"/>
    </location>
</feature>
<dbReference type="Pfam" id="PF14248">
    <property type="entry name" value="DUF4345"/>
    <property type="match status" value="1"/>
</dbReference>
<accession>A0ABS1DEM7</accession>
<feature type="transmembrane region" description="Helical" evidence="2">
    <location>
        <begin position="42"/>
        <end position="64"/>
    </location>
</feature>
<comment type="caution">
    <text evidence="3">The sequence shown here is derived from an EMBL/GenBank/DDBJ whole genome shotgun (WGS) entry which is preliminary data.</text>
</comment>
<evidence type="ECO:0000313" key="4">
    <source>
        <dbReference type="Proteomes" id="UP001296873"/>
    </source>
</evidence>
<dbReference type="InterPro" id="IPR025597">
    <property type="entry name" value="DUF4345"/>
</dbReference>